<dbReference type="VEuPathDB" id="PiroplasmaDB:BEWA_028500"/>
<dbReference type="EMBL" id="CP001669">
    <property type="protein sequence ID" value="AFZ80000.1"/>
    <property type="molecule type" value="Genomic_DNA"/>
</dbReference>
<protein>
    <submittedName>
        <fullName evidence="1">Uncharacterized protein</fullName>
    </submittedName>
</protein>
<dbReference type="RefSeq" id="XP_004829666.1">
    <property type="nucleotide sequence ID" value="XM_004829609.1"/>
</dbReference>
<reference evidence="1 2" key="1">
    <citation type="journal article" date="2012" name="BMC Genomics">
        <title>Comparative genomic analysis and phylogenetic position of Theileria equi.</title>
        <authorList>
            <person name="Kappmeyer L.S."/>
            <person name="Thiagarajan M."/>
            <person name="Herndon D.R."/>
            <person name="Ramsay J.D."/>
            <person name="Caler E."/>
            <person name="Djikeng A."/>
            <person name="Gillespie J.J."/>
            <person name="Lau A.O."/>
            <person name="Roalson E.H."/>
            <person name="Silva J.C."/>
            <person name="Silva M.G."/>
            <person name="Suarez C.E."/>
            <person name="Ueti M.W."/>
            <person name="Nene V.M."/>
            <person name="Mealey R.H."/>
            <person name="Knowles D.P."/>
            <person name="Brayton K.A."/>
        </authorList>
    </citation>
    <scope>NUCLEOTIDE SEQUENCE [LARGE SCALE GENOMIC DNA]</scope>
    <source>
        <strain evidence="1 2">WA</strain>
    </source>
</reference>
<evidence type="ECO:0000313" key="1">
    <source>
        <dbReference type="EMBL" id="AFZ80000.1"/>
    </source>
</evidence>
<organism evidence="1 2">
    <name type="scientific">Theileria equi strain WA</name>
    <dbReference type="NCBI Taxonomy" id="1537102"/>
    <lineage>
        <taxon>Eukaryota</taxon>
        <taxon>Sar</taxon>
        <taxon>Alveolata</taxon>
        <taxon>Apicomplexa</taxon>
        <taxon>Aconoidasida</taxon>
        <taxon>Piroplasmida</taxon>
        <taxon>Theileriidae</taxon>
        <taxon>Theileria</taxon>
    </lineage>
</organism>
<gene>
    <name evidence="1" type="ORF">BEWA_028500</name>
</gene>
<dbReference type="AlphaFoldDB" id="L0AWS7"/>
<evidence type="ECO:0000313" key="2">
    <source>
        <dbReference type="Proteomes" id="UP000031512"/>
    </source>
</evidence>
<proteinExistence type="predicted"/>
<name>L0AWS7_THEEQ</name>
<accession>L0AWS7</accession>
<sequence length="207" mass="24246">MELSDINEDYFQVEDCATKTTYSELIRPLKRVRISMVVYHNEVLWKEHDGIKCTSVQVHSDERKTLVVFGFKRGKEQAYRGLIKRGDKDWEEINVESINETIFDTTDELDDENMRVNNNGKAGLFDKIMAFVNHYLRYNSGIPEVNKMEIKGPFGIRELGKEVVRRSNGAITHLRNTRGSQHGGTFYNKYFQVACPTFRLLRRLFRR</sequence>
<dbReference type="GeneID" id="15806025"/>
<dbReference type="Proteomes" id="UP000031512">
    <property type="component" value="Chromosome 1"/>
</dbReference>
<dbReference type="KEGG" id="beq:BEWA_028500"/>
<keyword evidence="2" id="KW-1185">Reference proteome</keyword>